<dbReference type="AlphaFoldDB" id="A0A7J8QPE9"/>
<dbReference type="EMBL" id="JABEZZ010000013">
    <property type="protein sequence ID" value="MBA0603002.1"/>
    <property type="molecule type" value="Genomic_DNA"/>
</dbReference>
<feature type="compositionally biased region" description="Basic and acidic residues" evidence="1">
    <location>
        <begin position="1"/>
        <end position="18"/>
    </location>
</feature>
<sequence>MRHVIKECNDTPADSKELPEDDLPFSLALKAESNLMGKVSMQLGANMKKSMTQCFYLGRSNEKMGENTNSDKVQYKRLMAMKDNSGIREVETNKDSPLSRPNLKEKDKDRIWFDDKFRGGDKDEYKDKVLYSKNPDCNKMEHSEPLIWASSPSAREMGQVDSSYNNIDGPNGSRKGWRRIGKTNLMDQSEGDSLIEKGKGIGRVWKIYKHSPKLTIGEKGQK</sequence>
<reference evidence="2 3" key="1">
    <citation type="journal article" date="2019" name="Genome Biol. Evol.">
        <title>Insights into the evolution of the New World diploid cottons (Gossypium, subgenus Houzingenia) based on genome sequencing.</title>
        <authorList>
            <person name="Grover C.E."/>
            <person name="Arick M.A. 2nd"/>
            <person name="Thrash A."/>
            <person name="Conover J.L."/>
            <person name="Sanders W.S."/>
            <person name="Peterson D.G."/>
            <person name="Frelichowski J.E."/>
            <person name="Scheffler J.A."/>
            <person name="Scheffler B.E."/>
            <person name="Wendel J.F."/>
        </authorList>
    </citation>
    <scope>NUCLEOTIDE SEQUENCE [LARGE SCALE GENOMIC DNA]</scope>
    <source>
        <strain evidence="2">8</strain>
        <tissue evidence="2">Leaf</tissue>
    </source>
</reference>
<evidence type="ECO:0000313" key="2">
    <source>
        <dbReference type="EMBL" id="MBA0603002.1"/>
    </source>
</evidence>
<organism evidence="2 3">
    <name type="scientific">Gossypium raimondii</name>
    <name type="common">Peruvian cotton</name>
    <name type="synonym">Gossypium klotzschianum subsp. raimondii</name>
    <dbReference type="NCBI Taxonomy" id="29730"/>
    <lineage>
        <taxon>Eukaryota</taxon>
        <taxon>Viridiplantae</taxon>
        <taxon>Streptophyta</taxon>
        <taxon>Embryophyta</taxon>
        <taxon>Tracheophyta</taxon>
        <taxon>Spermatophyta</taxon>
        <taxon>Magnoliopsida</taxon>
        <taxon>eudicotyledons</taxon>
        <taxon>Gunneridae</taxon>
        <taxon>Pentapetalae</taxon>
        <taxon>rosids</taxon>
        <taxon>malvids</taxon>
        <taxon>Malvales</taxon>
        <taxon>Malvaceae</taxon>
        <taxon>Malvoideae</taxon>
        <taxon>Gossypium</taxon>
    </lineage>
</organism>
<evidence type="ECO:0000313" key="3">
    <source>
        <dbReference type="Proteomes" id="UP000593578"/>
    </source>
</evidence>
<proteinExistence type="predicted"/>
<name>A0A7J8QPE9_GOSRA</name>
<protein>
    <submittedName>
        <fullName evidence="2">Uncharacterized protein</fullName>
    </submittedName>
</protein>
<gene>
    <name evidence="2" type="ORF">Gorai_003162</name>
</gene>
<dbReference type="Proteomes" id="UP000593578">
    <property type="component" value="Unassembled WGS sequence"/>
</dbReference>
<feature type="region of interest" description="Disordered" evidence="1">
    <location>
        <begin position="1"/>
        <end position="20"/>
    </location>
</feature>
<evidence type="ECO:0000256" key="1">
    <source>
        <dbReference type="SAM" id="MobiDB-lite"/>
    </source>
</evidence>
<feature type="region of interest" description="Disordered" evidence="1">
    <location>
        <begin position="163"/>
        <end position="191"/>
    </location>
</feature>
<comment type="caution">
    <text evidence="2">The sequence shown here is derived from an EMBL/GenBank/DDBJ whole genome shotgun (WGS) entry which is preliminary data.</text>
</comment>
<accession>A0A7J8QPE9</accession>